<feature type="domain" description="D-isomer specific 2-hydroxyacid dehydrogenase NAD-binding" evidence="5">
    <location>
        <begin position="108"/>
        <end position="289"/>
    </location>
</feature>
<dbReference type="GO" id="GO:0051287">
    <property type="term" value="F:NAD binding"/>
    <property type="evidence" value="ECO:0007669"/>
    <property type="project" value="InterPro"/>
</dbReference>
<dbReference type="SUPFAM" id="SSF52283">
    <property type="entry name" value="Formate/glycerate dehydrogenase catalytic domain-like"/>
    <property type="match status" value="1"/>
</dbReference>
<evidence type="ECO:0000313" key="6">
    <source>
        <dbReference type="EMBL" id="SVB55204.1"/>
    </source>
</evidence>
<feature type="domain" description="D-isomer specific 2-hydroxyacid dehydrogenase catalytic" evidence="4">
    <location>
        <begin position="9"/>
        <end position="318"/>
    </location>
</feature>
<dbReference type="AlphaFoldDB" id="A0A382EYK0"/>
<dbReference type="Pfam" id="PF02826">
    <property type="entry name" value="2-Hacid_dh_C"/>
    <property type="match status" value="1"/>
</dbReference>
<protein>
    <recommendedName>
        <fullName evidence="7">D-isomer specific 2-hydroxyacid dehydrogenase NAD-binding domain-containing protein</fullName>
    </recommendedName>
</protein>
<evidence type="ECO:0000256" key="2">
    <source>
        <dbReference type="ARBA" id="ARBA00023002"/>
    </source>
</evidence>
<evidence type="ECO:0000256" key="1">
    <source>
        <dbReference type="ARBA" id="ARBA00005854"/>
    </source>
</evidence>
<dbReference type="InterPro" id="IPR036291">
    <property type="entry name" value="NAD(P)-bd_dom_sf"/>
</dbReference>
<evidence type="ECO:0000256" key="3">
    <source>
        <dbReference type="ARBA" id="ARBA00023027"/>
    </source>
</evidence>
<organism evidence="6">
    <name type="scientific">marine metagenome</name>
    <dbReference type="NCBI Taxonomy" id="408172"/>
    <lineage>
        <taxon>unclassified sequences</taxon>
        <taxon>metagenomes</taxon>
        <taxon>ecological metagenomes</taxon>
    </lineage>
</organism>
<name>A0A382EYK0_9ZZZZ</name>
<dbReference type="GO" id="GO:0016616">
    <property type="term" value="F:oxidoreductase activity, acting on the CH-OH group of donors, NAD or NADP as acceptor"/>
    <property type="evidence" value="ECO:0007669"/>
    <property type="project" value="InterPro"/>
</dbReference>
<evidence type="ECO:0008006" key="7">
    <source>
        <dbReference type="Google" id="ProtNLM"/>
    </source>
</evidence>
<dbReference type="SUPFAM" id="SSF51735">
    <property type="entry name" value="NAD(P)-binding Rossmann-fold domains"/>
    <property type="match status" value="1"/>
</dbReference>
<dbReference type="Gene3D" id="3.40.50.720">
    <property type="entry name" value="NAD(P)-binding Rossmann-like Domain"/>
    <property type="match status" value="2"/>
</dbReference>
<dbReference type="PANTHER" id="PTHR43761">
    <property type="entry name" value="D-ISOMER SPECIFIC 2-HYDROXYACID DEHYDROGENASE FAMILY PROTEIN (AFU_ORTHOLOGUE AFUA_1G13630)"/>
    <property type="match status" value="1"/>
</dbReference>
<dbReference type="PANTHER" id="PTHR43761:SF1">
    <property type="entry name" value="D-ISOMER SPECIFIC 2-HYDROXYACID DEHYDROGENASE CATALYTIC DOMAIN-CONTAINING PROTEIN-RELATED"/>
    <property type="match status" value="1"/>
</dbReference>
<proteinExistence type="inferred from homology"/>
<dbReference type="InterPro" id="IPR029753">
    <property type="entry name" value="D-isomer_DH_CS"/>
</dbReference>
<evidence type="ECO:0000259" key="4">
    <source>
        <dbReference type="Pfam" id="PF00389"/>
    </source>
</evidence>
<comment type="similarity">
    <text evidence="1">Belongs to the D-isomer specific 2-hydroxyacid dehydrogenase family.</text>
</comment>
<dbReference type="InterPro" id="IPR006140">
    <property type="entry name" value="D-isomer_DH_NAD-bd"/>
</dbReference>
<dbReference type="Pfam" id="PF00389">
    <property type="entry name" value="2-Hacid_dh"/>
    <property type="match status" value="1"/>
</dbReference>
<feature type="non-terminal residue" evidence="6">
    <location>
        <position position="1"/>
    </location>
</feature>
<dbReference type="InterPro" id="IPR006139">
    <property type="entry name" value="D-isomer_2_OHA_DH_cat_dom"/>
</dbReference>
<gene>
    <name evidence="6" type="ORF">METZ01_LOCUS208058</name>
</gene>
<dbReference type="EMBL" id="UINC01046775">
    <property type="protein sequence ID" value="SVB55204.1"/>
    <property type="molecule type" value="Genomic_DNA"/>
</dbReference>
<accession>A0A382EYK0</accession>
<dbReference type="PROSITE" id="PS00671">
    <property type="entry name" value="D_2_HYDROXYACID_DH_3"/>
    <property type="match status" value="1"/>
</dbReference>
<dbReference type="InterPro" id="IPR029752">
    <property type="entry name" value="D-isomer_DH_CS1"/>
</dbReference>
<keyword evidence="2" id="KW-0560">Oxidoreductase</keyword>
<keyword evidence="3" id="KW-0520">NAD</keyword>
<dbReference type="InterPro" id="IPR050418">
    <property type="entry name" value="D-iso_2-hydroxyacid_DH_PdxB"/>
</dbReference>
<dbReference type="PROSITE" id="PS00065">
    <property type="entry name" value="D_2_HYDROXYACID_DH_1"/>
    <property type="match status" value="1"/>
</dbReference>
<sequence>VDESGESHRFLRAEGCEVIIGELTRGIGMTREALIGIGSGADVLMGATIRGGLLDRDFFEKFPDLRVVSKYTIGIEDVDLEVATDLGVIITHCPTEANWGGVAEGTLGFILALLKRLRERDAHVKKGGWRSPDLRGIYLGRRGDGYTGITVGIVGLGRVGSRVADLLAPWRVRILACDPYVDRATFVRHDSVGVDLPTLLRESDVVTLHCSLNMQTRGLIGKEELALMKPGAVLVNTARGAILDLDALCDALEENRLIGAALDVLPEEPPEKGARVCSLGDKVILSPHMISANGAGTLAAAIPWATEATLMALKGNVPNHVCNVDAVPKWKKRFGGKALI</sequence>
<evidence type="ECO:0000259" key="5">
    <source>
        <dbReference type="Pfam" id="PF02826"/>
    </source>
</evidence>
<reference evidence="6" key="1">
    <citation type="submission" date="2018-05" db="EMBL/GenBank/DDBJ databases">
        <authorList>
            <person name="Lanie J.A."/>
            <person name="Ng W.-L."/>
            <person name="Kazmierczak K.M."/>
            <person name="Andrzejewski T.M."/>
            <person name="Davidsen T.M."/>
            <person name="Wayne K.J."/>
            <person name="Tettelin H."/>
            <person name="Glass J.I."/>
            <person name="Rusch D."/>
            <person name="Podicherti R."/>
            <person name="Tsui H.-C.T."/>
            <person name="Winkler M.E."/>
        </authorList>
    </citation>
    <scope>NUCLEOTIDE SEQUENCE</scope>
</reference>